<dbReference type="PANTHER" id="PTHR23511">
    <property type="entry name" value="SYNAPTIC VESICLE GLYCOPROTEIN 2"/>
    <property type="match status" value="1"/>
</dbReference>
<dbReference type="SUPFAM" id="SSF103473">
    <property type="entry name" value="MFS general substrate transporter"/>
    <property type="match status" value="1"/>
</dbReference>
<evidence type="ECO:0000256" key="2">
    <source>
        <dbReference type="ARBA" id="ARBA00022448"/>
    </source>
</evidence>
<dbReference type="Gene3D" id="1.20.1250.20">
    <property type="entry name" value="MFS general substrate transporter like domains"/>
    <property type="match status" value="1"/>
</dbReference>
<feature type="transmembrane region" description="Helical" evidence="6">
    <location>
        <begin position="254"/>
        <end position="273"/>
    </location>
</feature>
<reference evidence="7" key="1">
    <citation type="submission" date="2023-07" db="EMBL/GenBank/DDBJ databases">
        <authorList>
            <consortium name="AG Swart"/>
            <person name="Singh M."/>
            <person name="Singh A."/>
            <person name="Seah K."/>
            <person name="Emmerich C."/>
        </authorList>
    </citation>
    <scope>NUCLEOTIDE SEQUENCE</scope>
    <source>
        <strain evidence="7">DP1</strain>
    </source>
</reference>
<keyword evidence="5 6" id="KW-0472">Membrane</keyword>
<keyword evidence="8" id="KW-1185">Reference proteome</keyword>
<evidence type="ECO:0000256" key="1">
    <source>
        <dbReference type="ARBA" id="ARBA00004141"/>
    </source>
</evidence>
<evidence type="ECO:0000313" key="7">
    <source>
        <dbReference type="EMBL" id="CAI2362642.1"/>
    </source>
</evidence>
<evidence type="ECO:0000256" key="5">
    <source>
        <dbReference type="ARBA" id="ARBA00023136"/>
    </source>
</evidence>
<proteinExistence type="predicted"/>
<sequence>MNYDSSLAKESHITKTTQTIEAVIPNVSSKPRILNVDQMLEEAGGFGNWSLVVFLYGSISSLGLTIYFASLPFLELVPRLECKQGSQWIECTKQDICHNGELADESLWRVDYTDQFSFRNWMTELQLYCYSDFWIGLFGSLCILGVALNGVILKQADHFGRRKMLIFTCIAQTMSCLVLFYTTSIYVIYVVLFSEGLLFSKNYLVYIYCVEVICSKHQVFYGAIVLAMEATIPKVLNVAYLYFCNPETRDLCNFCIYGAVTALIALCFSLVIPESPRYLYEKKMWKELREAISFIASFNKVEMDEAYLIDEQEKDNSDSQRLLLATHEKSNIQDQAL</sequence>
<feature type="transmembrane region" description="Helical" evidence="6">
    <location>
        <begin position="187"/>
        <end position="207"/>
    </location>
</feature>
<evidence type="ECO:0000256" key="6">
    <source>
        <dbReference type="SAM" id="Phobius"/>
    </source>
</evidence>
<feature type="transmembrane region" description="Helical" evidence="6">
    <location>
        <begin position="219"/>
        <end position="242"/>
    </location>
</feature>
<keyword evidence="4 6" id="KW-1133">Transmembrane helix</keyword>
<comment type="caution">
    <text evidence="7">The sequence shown here is derived from an EMBL/GenBank/DDBJ whole genome shotgun (WGS) entry which is preliminary data.</text>
</comment>
<dbReference type="GO" id="GO:0016020">
    <property type="term" value="C:membrane"/>
    <property type="evidence" value="ECO:0007669"/>
    <property type="project" value="UniProtKB-SubCell"/>
</dbReference>
<dbReference type="PANTHER" id="PTHR23511:SF34">
    <property type="entry name" value="SYNAPTIC VESICLE GLYCOPROTEIN 2"/>
    <property type="match status" value="1"/>
</dbReference>
<feature type="transmembrane region" description="Helical" evidence="6">
    <location>
        <begin position="49"/>
        <end position="69"/>
    </location>
</feature>
<dbReference type="InterPro" id="IPR036259">
    <property type="entry name" value="MFS_trans_sf"/>
</dbReference>
<keyword evidence="3 6" id="KW-0812">Transmembrane</keyword>
<accession>A0AAD1X8I0</accession>
<feature type="transmembrane region" description="Helical" evidence="6">
    <location>
        <begin position="133"/>
        <end position="152"/>
    </location>
</feature>
<gene>
    <name evidence="7" type="ORF">ECRASSUSDP1_LOCUS3968</name>
</gene>
<name>A0AAD1X8I0_EUPCR</name>
<dbReference type="Pfam" id="PF00083">
    <property type="entry name" value="Sugar_tr"/>
    <property type="match status" value="1"/>
</dbReference>
<organism evidence="7 8">
    <name type="scientific">Euplotes crassus</name>
    <dbReference type="NCBI Taxonomy" id="5936"/>
    <lineage>
        <taxon>Eukaryota</taxon>
        <taxon>Sar</taxon>
        <taxon>Alveolata</taxon>
        <taxon>Ciliophora</taxon>
        <taxon>Intramacronucleata</taxon>
        <taxon>Spirotrichea</taxon>
        <taxon>Hypotrichia</taxon>
        <taxon>Euplotida</taxon>
        <taxon>Euplotidae</taxon>
        <taxon>Moneuplotes</taxon>
    </lineage>
</organism>
<dbReference type="AlphaFoldDB" id="A0AAD1X8I0"/>
<dbReference type="Proteomes" id="UP001295684">
    <property type="component" value="Unassembled WGS sequence"/>
</dbReference>
<dbReference type="EMBL" id="CAMPGE010003797">
    <property type="protein sequence ID" value="CAI2362642.1"/>
    <property type="molecule type" value="Genomic_DNA"/>
</dbReference>
<evidence type="ECO:0000256" key="3">
    <source>
        <dbReference type="ARBA" id="ARBA00022692"/>
    </source>
</evidence>
<evidence type="ECO:0000256" key="4">
    <source>
        <dbReference type="ARBA" id="ARBA00022989"/>
    </source>
</evidence>
<dbReference type="GO" id="GO:0022857">
    <property type="term" value="F:transmembrane transporter activity"/>
    <property type="evidence" value="ECO:0007669"/>
    <property type="project" value="InterPro"/>
</dbReference>
<evidence type="ECO:0000313" key="8">
    <source>
        <dbReference type="Proteomes" id="UP001295684"/>
    </source>
</evidence>
<protein>
    <submittedName>
        <fullName evidence="7">Uncharacterized protein</fullName>
    </submittedName>
</protein>
<keyword evidence="2" id="KW-0813">Transport</keyword>
<dbReference type="InterPro" id="IPR005828">
    <property type="entry name" value="MFS_sugar_transport-like"/>
</dbReference>
<comment type="subcellular location">
    <subcellularLocation>
        <location evidence="1">Membrane</location>
        <topology evidence="1">Multi-pass membrane protein</topology>
    </subcellularLocation>
</comment>